<keyword evidence="2" id="KW-1185">Reference proteome</keyword>
<evidence type="ECO:0000313" key="2">
    <source>
        <dbReference type="Proteomes" id="UP000071641"/>
    </source>
</evidence>
<reference evidence="2" key="1">
    <citation type="submission" date="2016-02" db="EMBL/GenBank/DDBJ databases">
        <authorList>
            <person name="Rodrigo-Torres Lidia"/>
            <person name="Arahal R.David."/>
        </authorList>
    </citation>
    <scope>NUCLEOTIDE SEQUENCE [LARGE SCALE GENOMIC DNA]</scope>
    <source>
        <strain evidence="2">CECT 9029</strain>
    </source>
</reference>
<organism evidence="1 2">
    <name type="scientific">Grimontia celer</name>
    <dbReference type="NCBI Taxonomy" id="1796497"/>
    <lineage>
        <taxon>Bacteria</taxon>
        <taxon>Pseudomonadati</taxon>
        <taxon>Pseudomonadota</taxon>
        <taxon>Gammaproteobacteria</taxon>
        <taxon>Vibrionales</taxon>
        <taxon>Vibrionaceae</taxon>
        <taxon>Grimontia</taxon>
    </lineage>
</organism>
<dbReference type="Proteomes" id="UP000071641">
    <property type="component" value="Unassembled WGS sequence"/>
</dbReference>
<dbReference type="AlphaFoldDB" id="A0A128EXY9"/>
<sequence length="98" mass="11155">MVALLLTVFISIAYAIYTDRTNQQSVELIRGVVKNRVTMLTEVGNKHWLVVSVPPQLELIKVRLPKGYPIKVGSEAMLQKIVYDDTGGLEYKFLRYVD</sequence>
<name>A0A128EXY9_9GAMM</name>
<accession>A0A128EXY9</accession>
<proteinExistence type="predicted"/>
<evidence type="ECO:0000313" key="1">
    <source>
        <dbReference type="EMBL" id="CZF79024.1"/>
    </source>
</evidence>
<dbReference type="EMBL" id="FIZX01000001">
    <property type="protein sequence ID" value="CZF79024.1"/>
    <property type="molecule type" value="Genomic_DNA"/>
</dbReference>
<protein>
    <submittedName>
        <fullName evidence="1">Uncharacterized protein</fullName>
    </submittedName>
</protein>
<gene>
    <name evidence="1" type="ORF">GCE9029_01210</name>
</gene>